<dbReference type="InterPro" id="IPR007052">
    <property type="entry name" value="CS_dom"/>
</dbReference>
<evidence type="ECO:0000313" key="3">
    <source>
        <dbReference type="Proteomes" id="UP000236319"/>
    </source>
</evidence>
<accession>A0A2H6KEH0</accession>
<evidence type="ECO:0000313" key="2">
    <source>
        <dbReference type="EMBL" id="GBE61391.1"/>
    </source>
</evidence>
<comment type="caution">
    <text evidence="2">The sequence shown here is derived from an EMBL/GenBank/DDBJ whole genome shotgun (WGS) entry which is preliminary data.</text>
</comment>
<dbReference type="AlphaFoldDB" id="A0A2H6KEH0"/>
<sequence length="235" mass="27326">MPIDYSKWDRLELSDSEEENKPRVIKLDRTQRVELGRDGYNIVSGTVNTGAPCEVATQYKFWKDHLKNGNVVVRSHAFSQDRYDICLLIAVREEARPGLEVEVTESHIRIIAKGVEIFSKEFFAKVKSDDDYVNWQIVRKYVDWNALESYCHNASLGASGADMVFTEFYEQMFVEVDLKKQNTIDECFLWWAKAFKDDVPSIRFESQGGTAFKESWNQAHEAFKQRVKSFQKVQL</sequence>
<dbReference type="EMBL" id="BDSA01000003">
    <property type="protein sequence ID" value="GBE61391.1"/>
    <property type="molecule type" value="Genomic_DNA"/>
</dbReference>
<organism evidence="2 3">
    <name type="scientific">Babesia ovata</name>
    <dbReference type="NCBI Taxonomy" id="189622"/>
    <lineage>
        <taxon>Eukaryota</taxon>
        <taxon>Sar</taxon>
        <taxon>Alveolata</taxon>
        <taxon>Apicomplexa</taxon>
        <taxon>Aconoidasida</taxon>
        <taxon>Piroplasmida</taxon>
        <taxon>Babesiidae</taxon>
        <taxon>Babesia</taxon>
    </lineage>
</organism>
<name>A0A2H6KEH0_9APIC</name>
<dbReference type="InterPro" id="IPR008978">
    <property type="entry name" value="HSP20-like_chaperone"/>
</dbReference>
<feature type="domain" description="CS" evidence="1">
    <location>
        <begin position="71"/>
        <end position="195"/>
    </location>
</feature>
<evidence type="ECO:0000259" key="1">
    <source>
        <dbReference type="PROSITE" id="PS51203"/>
    </source>
</evidence>
<dbReference type="Proteomes" id="UP000236319">
    <property type="component" value="Unassembled WGS sequence"/>
</dbReference>
<dbReference type="OrthoDB" id="416217at2759"/>
<keyword evidence="3" id="KW-1185">Reference proteome</keyword>
<dbReference type="VEuPathDB" id="PiroplasmaDB:BOVATA_028840"/>
<protein>
    <submittedName>
        <fullName evidence="2">Nuclear movement domain-containing protein</fullName>
    </submittedName>
</protein>
<dbReference type="PROSITE" id="PS51203">
    <property type="entry name" value="CS"/>
    <property type="match status" value="1"/>
</dbReference>
<dbReference type="SUPFAM" id="SSF49764">
    <property type="entry name" value="HSP20-like chaperones"/>
    <property type="match status" value="1"/>
</dbReference>
<dbReference type="Gene3D" id="2.60.40.790">
    <property type="match status" value="1"/>
</dbReference>
<dbReference type="GeneID" id="39875161"/>
<proteinExistence type="predicted"/>
<reference evidence="2 3" key="1">
    <citation type="journal article" date="2017" name="BMC Genomics">
        <title>Whole-genome assembly of Babesia ovata and comparative genomics between closely related pathogens.</title>
        <authorList>
            <person name="Yamagishi J."/>
            <person name="Asada M."/>
            <person name="Hakimi H."/>
            <person name="Tanaka T.Q."/>
            <person name="Sugimoto C."/>
            <person name="Kawazu S."/>
        </authorList>
    </citation>
    <scope>NUCLEOTIDE SEQUENCE [LARGE SCALE GENOMIC DNA]</scope>
    <source>
        <strain evidence="2 3">Miyake</strain>
    </source>
</reference>
<gene>
    <name evidence="2" type="ORF">BOVATA_028840</name>
</gene>
<dbReference type="RefSeq" id="XP_028867634.1">
    <property type="nucleotide sequence ID" value="XM_029011801.1"/>
</dbReference>